<protein>
    <submittedName>
        <fullName evidence="1">Uncharacterized protein</fullName>
    </submittedName>
</protein>
<evidence type="ECO:0000313" key="1">
    <source>
        <dbReference type="EMBL" id="MPM86673.1"/>
    </source>
</evidence>
<reference evidence="1" key="1">
    <citation type="submission" date="2019-08" db="EMBL/GenBank/DDBJ databases">
        <authorList>
            <person name="Kucharzyk K."/>
            <person name="Murdoch R.W."/>
            <person name="Higgins S."/>
            <person name="Loffler F."/>
        </authorList>
    </citation>
    <scope>NUCLEOTIDE SEQUENCE</scope>
</reference>
<sequence length="339" mass="37399">MPSSSETGSTPATGLTVSPLIKIAPKSGSTVPSLRFFTMENGILYLTALDDGYVAGYFELSSKLIADCVIKKADAKSDTLFKTFSTGNRKAISVFGDEIFISDLMGDTYQAMDIGKAVNLKNALLRDDTQFIYENDSYILTDLIDLQLDRILARKANLANYAALMTLSADEKKVYYATGSDGNYTGYAYFDYGNSEVIGVGIKNMAFNKFDEIAPGRVLLTEDKLSETVYTYVNLDSGDTRSITIPSSTLYYGYRADSNGKLLVAYTSSDTSHSGGNIDIYSFSDCRRIASVELNEYKTNPDIALTLDGRYVIFSRWSLDNDDKEGELICYIDLLNLIK</sequence>
<gene>
    <name evidence="1" type="ORF">SDC9_133764</name>
</gene>
<dbReference type="EMBL" id="VSSQ01034659">
    <property type="protein sequence ID" value="MPM86673.1"/>
    <property type="molecule type" value="Genomic_DNA"/>
</dbReference>
<proteinExistence type="predicted"/>
<accession>A0A645DCM5</accession>
<comment type="caution">
    <text evidence="1">The sequence shown here is derived from an EMBL/GenBank/DDBJ whole genome shotgun (WGS) entry which is preliminary data.</text>
</comment>
<organism evidence="1">
    <name type="scientific">bioreactor metagenome</name>
    <dbReference type="NCBI Taxonomy" id="1076179"/>
    <lineage>
        <taxon>unclassified sequences</taxon>
        <taxon>metagenomes</taxon>
        <taxon>ecological metagenomes</taxon>
    </lineage>
</organism>
<dbReference type="AlphaFoldDB" id="A0A645DCM5"/>
<name>A0A645DCM5_9ZZZZ</name>